<gene>
    <name evidence="2" type="ORF">ED733_008648</name>
</gene>
<dbReference type="InterPro" id="IPR011009">
    <property type="entry name" value="Kinase-like_dom_sf"/>
</dbReference>
<proteinExistence type="predicted"/>
<dbReference type="InterPro" id="IPR051678">
    <property type="entry name" value="AGP_Transferase"/>
</dbReference>
<dbReference type="SUPFAM" id="SSF56112">
    <property type="entry name" value="Protein kinase-like (PK-like)"/>
    <property type="match status" value="1"/>
</dbReference>
<accession>A0A5C6GMZ1</accession>
<dbReference type="Proteomes" id="UP000317257">
    <property type="component" value="Unassembled WGS sequence"/>
</dbReference>
<reference evidence="3" key="1">
    <citation type="submission" date="2018-12" db="EMBL/GenBank/DDBJ databases">
        <title>The complete genome of Metarhizium rileyi, a key fungal pathogen of Lepidoptera.</title>
        <authorList>
            <person name="Binneck E."/>
            <person name="Lastra C.C.L."/>
            <person name="Sosa-Gomez D.R."/>
        </authorList>
    </citation>
    <scope>NUCLEOTIDE SEQUENCE [LARGE SCALE GENOMIC DNA]</scope>
    <source>
        <strain evidence="3">Cep018-CH2</strain>
    </source>
</reference>
<protein>
    <recommendedName>
        <fullName evidence="1">Aminoglycoside phosphotransferase domain-containing protein</fullName>
    </recommendedName>
</protein>
<dbReference type="Pfam" id="PF01636">
    <property type="entry name" value="APH"/>
    <property type="match status" value="1"/>
</dbReference>
<evidence type="ECO:0000313" key="3">
    <source>
        <dbReference type="Proteomes" id="UP000317257"/>
    </source>
</evidence>
<evidence type="ECO:0000259" key="1">
    <source>
        <dbReference type="Pfam" id="PF01636"/>
    </source>
</evidence>
<dbReference type="InterPro" id="IPR002575">
    <property type="entry name" value="Aminoglycoside_PTrfase"/>
</dbReference>
<dbReference type="PANTHER" id="PTHR21310:SF55">
    <property type="entry name" value="AMINOGLYCOSIDE PHOSPHOTRANSFERASE DOMAIN-CONTAINING PROTEIN"/>
    <property type="match status" value="1"/>
</dbReference>
<dbReference type="AlphaFoldDB" id="A0A5C6GMZ1"/>
<dbReference type="EMBL" id="SBHS01000003">
    <property type="protein sequence ID" value="TWU77763.1"/>
    <property type="molecule type" value="Genomic_DNA"/>
</dbReference>
<comment type="caution">
    <text evidence="2">The sequence shown here is derived from an EMBL/GenBank/DDBJ whole genome shotgun (WGS) entry which is preliminary data.</text>
</comment>
<feature type="domain" description="Aminoglycoside phosphotransferase" evidence="1">
    <location>
        <begin position="70"/>
        <end position="158"/>
    </location>
</feature>
<organism evidence="2 3">
    <name type="scientific">Metarhizium rileyi (strain RCEF 4871)</name>
    <name type="common">Nomuraea rileyi</name>
    <dbReference type="NCBI Taxonomy" id="1649241"/>
    <lineage>
        <taxon>Eukaryota</taxon>
        <taxon>Fungi</taxon>
        <taxon>Dikarya</taxon>
        <taxon>Ascomycota</taxon>
        <taxon>Pezizomycotina</taxon>
        <taxon>Sordariomycetes</taxon>
        <taxon>Hypocreomycetidae</taxon>
        <taxon>Hypocreales</taxon>
        <taxon>Clavicipitaceae</taxon>
        <taxon>Metarhizium</taxon>
    </lineage>
</organism>
<evidence type="ECO:0000313" key="2">
    <source>
        <dbReference type="EMBL" id="TWU77763.1"/>
    </source>
</evidence>
<sequence length="182" mass="20585">MSSGYFLPQDKTATQHQETKRLAVNKTRLRRFLTLLALRTTAKVFSHDGPCIPITRHKIVKSGRSVHLTEAATLKYLFESTSVPVPRVYCAFVHKNRAYMVMERMNGHTPSKALGVLTEEARGRMFAKLKHILNELQSLPPPSPAGDWRAKLRPWLSARLSHSAILATVWSIQHNPRLPPMA</sequence>
<name>A0A5C6GMZ1_METRR</name>
<dbReference type="PANTHER" id="PTHR21310">
    <property type="entry name" value="AMINOGLYCOSIDE PHOSPHOTRANSFERASE-RELATED-RELATED"/>
    <property type="match status" value="1"/>
</dbReference>